<evidence type="ECO:0000256" key="6">
    <source>
        <dbReference type="ARBA" id="ARBA00022695"/>
    </source>
</evidence>
<dbReference type="Gene3D" id="3.30.1330.50">
    <property type="entry name" value="2-C-methyl-D-erythritol 2,4-cyclodiphosphate synthase"/>
    <property type="match status" value="1"/>
</dbReference>
<evidence type="ECO:0000256" key="5">
    <source>
        <dbReference type="ARBA" id="ARBA00022679"/>
    </source>
</evidence>
<keyword evidence="5" id="KW-0808">Transferase</keyword>
<keyword evidence="10" id="KW-0511">Multifunctional enzyme</keyword>
<organism evidence="12">
    <name type="scientific">mine drainage metagenome</name>
    <dbReference type="NCBI Taxonomy" id="410659"/>
    <lineage>
        <taxon>unclassified sequences</taxon>
        <taxon>metagenomes</taxon>
        <taxon>ecological metagenomes</taxon>
    </lineage>
</organism>
<evidence type="ECO:0000313" key="12">
    <source>
        <dbReference type="EMBL" id="OIQ79752.1"/>
    </source>
</evidence>
<dbReference type="InterPro" id="IPR020555">
    <property type="entry name" value="MECDP_synthase_CS"/>
</dbReference>
<comment type="caution">
    <text evidence="12">The sequence shown here is derived from an EMBL/GenBank/DDBJ whole genome shotgun (WGS) entry which is preliminary data.</text>
</comment>
<dbReference type="PROSITE" id="PS01350">
    <property type="entry name" value="ISPF"/>
    <property type="match status" value="1"/>
</dbReference>
<keyword evidence="7" id="KW-0479">Metal-binding</keyword>
<dbReference type="InterPro" id="IPR036571">
    <property type="entry name" value="MECDP_synthase_sf"/>
</dbReference>
<evidence type="ECO:0000256" key="7">
    <source>
        <dbReference type="ARBA" id="ARBA00022723"/>
    </source>
</evidence>
<evidence type="ECO:0000256" key="9">
    <source>
        <dbReference type="ARBA" id="ARBA00023239"/>
    </source>
</evidence>
<keyword evidence="9 12" id="KW-0456">Lyase</keyword>
<dbReference type="PANTHER" id="PTHR43181">
    <property type="entry name" value="2-C-METHYL-D-ERYTHRITOL 2,4-CYCLODIPHOSPHATE SYNTHASE, CHLOROPLASTIC"/>
    <property type="match status" value="1"/>
</dbReference>
<dbReference type="GO" id="GO:0019288">
    <property type="term" value="P:isopentenyl diphosphate biosynthetic process, methylerythritol 4-phosphate pathway"/>
    <property type="evidence" value="ECO:0007669"/>
    <property type="project" value="UniProtKB-UniPathway"/>
</dbReference>
<dbReference type="InterPro" id="IPR029044">
    <property type="entry name" value="Nucleotide-diphossugar_trans"/>
</dbReference>
<dbReference type="GO" id="GO:0008685">
    <property type="term" value="F:2-C-methyl-D-erythritol 2,4-cyclodiphosphate synthase activity"/>
    <property type="evidence" value="ECO:0007669"/>
    <property type="project" value="UniProtKB-EC"/>
</dbReference>
<dbReference type="Pfam" id="PF01128">
    <property type="entry name" value="IspD"/>
    <property type="match status" value="1"/>
</dbReference>
<dbReference type="UniPathway" id="UPA00056">
    <property type="reaction ID" value="UER00095"/>
</dbReference>
<dbReference type="PANTHER" id="PTHR43181:SF1">
    <property type="entry name" value="2-C-METHYL-D-ERYTHRITOL 2,4-CYCLODIPHOSPHATE SYNTHASE, CHLOROPLASTIC"/>
    <property type="match status" value="1"/>
</dbReference>
<dbReference type="GO" id="GO:0070567">
    <property type="term" value="F:cytidylyltransferase activity"/>
    <property type="evidence" value="ECO:0007669"/>
    <property type="project" value="InterPro"/>
</dbReference>
<dbReference type="EC" id="4.6.1.12" evidence="4"/>
<dbReference type="NCBIfam" id="TIGR00151">
    <property type="entry name" value="ispF"/>
    <property type="match status" value="1"/>
</dbReference>
<dbReference type="InterPro" id="IPR003526">
    <property type="entry name" value="MECDP_synthase"/>
</dbReference>
<dbReference type="HAMAP" id="MF_00107">
    <property type="entry name" value="IspF"/>
    <property type="match status" value="1"/>
</dbReference>
<dbReference type="AlphaFoldDB" id="A0A1J5Q8R8"/>
<dbReference type="EMBL" id="MLJW01001164">
    <property type="protein sequence ID" value="OIQ79752.1"/>
    <property type="molecule type" value="Genomic_DNA"/>
</dbReference>
<keyword evidence="6" id="KW-0548">Nucleotidyltransferase</keyword>
<dbReference type="SUPFAM" id="SSF69765">
    <property type="entry name" value="IpsF-like"/>
    <property type="match status" value="1"/>
</dbReference>
<evidence type="ECO:0000256" key="2">
    <source>
        <dbReference type="ARBA" id="ARBA00001968"/>
    </source>
</evidence>
<dbReference type="GO" id="GO:0046872">
    <property type="term" value="F:metal ion binding"/>
    <property type="evidence" value="ECO:0007669"/>
    <property type="project" value="UniProtKB-KW"/>
</dbReference>
<name>A0A1J5Q8R8_9ZZZZ</name>
<accession>A0A1J5Q8R8</accession>
<proteinExistence type="inferred from homology"/>
<evidence type="ECO:0000256" key="3">
    <source>
        <dbReference type="ARBA" id="ARBA00004709"/>
    </source>
</evidence>
<dbReference type="Gene3D" id="3.90.550.10">
    <property type="entry name" value="Spore Coat Polysaccharide Biosynthesis Protein SpsA, Chain A"/>
    <property type="match status" value="1"/>
</dbReference>
<evidence type="ECO:0000256" key="4">
    <source>
        <dbReference type="ARBA" id="ARBA00012579"/>
    </source>
</evidence>
<gene>
    <name evidence="12" type="primary">ispF_10</name>
    <name evidence="12" type="ORF">GALL_384970</name>
</gene>
<dbReference type="InterPro" id="IPR034683">
    <property type="entry name" value="IspD/TarI"/>
</dbReference>
<comment type="cofactor">
    <cofactor evidence="2">
        <name>a divalent metal cation</name>
        <dbReference type="ChEBI" id="CHEBI:60240"/>
    </cofactor>
</comment>
<dbReference type="SUPFAM" id="SSF53448">
    <property type="entry name" value="Nucleotide-diphospho-sugar transferases"/>
    <property type="match status" value="1"/>
</dbReference>
<evidence type="ECO:0000256" key="10">
    <source>
        <dbReference type="ARBA" id="ARBA00023268"/>
    </source>
</evidence>
<sequence length="245" mass="25294">MPRGGLWLAQTPQLFALGLLRRALAEAAAAGAEVTDEASAVERLGLQPRLVEGSSGNFKVTYAADLELAAAVLERARRAGGEMQAGDIRVGYGDDIHALVPGRRLRLGGVEIAHHAGLLGHSDADALLHAITDALLGGAALGDIGSHFPDTNARWKGADSGALLAAALAAVHAAGWTPVNVDCTVHAQAPRLGGHRDAMRASIAALLQLPPESVNVKAKTAERLGPVGRHEAISASAVCLLARRR</sequence>
<keyword evidence="8" id="KW-0414">Isoprene biosynthesis</keyword>
<dbReference type="GO" id="GO:0016114">
    <property type="term" value="P:terpenoid biosynthetic process"/>
    <property type="evidence" value="ECO:0007669"/>
    <property type="project" value="InterPro"/>
</dbReference>
<protein>
    <recommendedName>
        <fullName evidence="4">2-C-methyl-D-erythritol 2,4-cyclodiphosphate synthase</fullName>
        <ecNumber evidence="4">4.6.1.12</ecNumber>
    </recommendedName>
</protein>
<evidence type="ECO:0000256" key="1">
    <source>
        <dbReference type="ARBA" id="ARBA00000200"/>
    </source>
</evidence>
<dbReference type="CDD" id="cd00554">
    <property type="entry name" value="MECDP_synthase"/>
    <property type="match status" value="1"/>
</dbReference>
<comment type="catalytic activity">
    <reaction evidence="1">
        <text>4-CDP-2-C-methyl-D-erythritol 2-phosphate = 2-C-methyl-D-erythritol 2,4-cyclic diphosphate + CMP</text>
        <dbReference type="Rhea" id="RHEA:23864"/>
        <dbReference type="ChEBI" id="CHEBI:57919"/>
        <dbReference type="ChEBI" id="CHEBI:58483"/>
        <dbReference type="ChEBI" id="CHEBI:60377"/>
        <dbReference type="EC" id="4.6.1.12"/>
    </reaction>
</comment>
<evidence type="ECO:0000259" key="11">
    <source>
        <dbReference type="Pfam" id="PF02542"/>
    </source>
</evidence>
<evidence type="ECO:0000256" key="8">
    <source>
        <dbReference type="ARBA" id="ARBA00023229"/>
    </source>
</evidence>
<comment type="pathway">
    <text evidence="3">Isoprenoid biosynthesis; isopentenyl diphosphate biosynthesis via DXP pathway; isopentenyl diphosphate from 1-deoxy-D-xylulose 5-phosphate: step 4/6.</text>
</comment>
<feature type="domain" description="2-C-methyl-D-erythritol 2,4-cyclodiphosphate synthase" evidence="11">
    <location>
        <begin position="88"/>
        <end position="241"/>
    </location>
</feature>
<dbReference type="Pfam" id="PF02542">
    <property type="entry name" value="YgbB"/>
    <property type="match status" value="1"/>
</dbReference>
<reference evidence="12" key="1">
    <citation type="submission" date="2016-10" db="EMBL/GenBank/DDBJ databases">
        <title>Sequence of Gallionella enrichment culture.</title>
        <authorList>
            <person name="Poehlein A."/>
            <person name="Muehling M."/>
            <person name="Daniel R."/>
        </authorList>
    </citation>
    <scope>NUCLEOTIDE SEQUENCE</scope>
</reference>